<gene>
    <name evidence="5" type="ORF">N1032_04530</name>
</gene>
<keyword evidence="3" id="KW-0804">Transcription</keyword>
<keyword evidence="6" id="KW-1185">Reference proteome</keyword>
<evidence type="ECO:0000313" key="5">
    <source>
        <dbReference type="EMBL" id="MCS5733007.1"/>
    </source>
</evidence>
<dbReference type="Gene3D" id="1.10.10.10">
    <property type="entry name" value="Winged helix-like DNA-binding domain superfamily/Winged helix DNA-binding domain"/>
    <property type="match status" value="1"/>
</dbReference>
<keyword evidence="1" id="KW-0805">Transcription regulation</keyword>
<dbReference type="InterPro" id="IPR023187">
    <property type="entry name" value="Tscrpt_reg_MarR-type_CS"/>
</dbReference>
<dbReference type="InterPro" id="IPR000835">
    <property type="entry name" value="HTH_MarR-typ"/>
</dbReference>
<evidence type="ECO:0000256" key="3">
    <source>
        <dbReference type="ARBA" id="ARBA00023163"/>
    </source>
</evidence>
<dbReference type="SMART" id="SM00347">
    <property type="entry name" value="HTH_MARR"/>
    <property type="match status" value="1"/>
</dbReference>
<organism evidence="5 6">
    <name type="scientific">Herbiconiux daphne</name>
    <dbReference type="NCBI Taxonomy" id="2970914"/>
    <lineage>
        <taxon>Bacteria</taxon>
        <taxon>Bacillati</taxon>
        <taxon>Actinomycetota</taxon>
        <taxon>Actinomycetes</taxon>
        <taxon>Micrococcales</taxon>
        <taxon>Microbacteriaceae</taxon>
        <taxon>Herbiconiux</taxon>
    </lineage>
</organism>
<dbReference type="Proteomes" id="UP001165586">
    <property type="component" value="Unassembled WGS sequence"/>
</dbReference>
<dbReference type="InterPro" id="IPR036390">
    <property type="entry name" value="WH_DNA-bd_sf"/>
</dbReference>
<dbReference type="PROSITE" id="PS01117">
    <property type="entry name" value="HTH_MARR_1"/>
    <property type="match status" value="1"/>
</dbReference>
<feature type="domain" description="HTH marR-type" evidence="4">
    <location>
        <begin position="7"/>
        <end position="142"/>
    </location>
</feature>
<evidence type="ECO:0000256" key="2">
    <source>
        <dbReference type="ARBA" id="ARBA00023125"/>
    </source>
</evidence>
<dbReference type="RefSeq" id="WP_259537746.1">
    <property type="nucleotide sequence ID" value="NZ_JANLCJ010000001.1"/>
</dbReference>
<sequence length="143" mass="15690">MPETAPALSLSSDLRNATLRLARRIRLEKADDELSESQTSVLAYLSRNGEQTPNALAAWEHVSPPSMNRTLNALESAGYIARTPSGDDRRKVIVSVTDAGHAVVAETRRRRDAWLDRRLAALTATERATLESAAGVIRKVLEQ</sequence>
<dbReference type="EMBL" id="JANLCJ010000001">
    <property type="protein sequence ID" value="MCS5733007.1"/>
    <property type="molecule type" value="Genomic_DNA"/>
</dbReference>
<dbReference type="SUPFAM" id="SSF46785">
    <property type="entry name" value="Winged helix' DNA-binding domain"/>
    <property type="match status" value="1"/>
</dbReference>
<dbReference type="Pfam" id="PF01047">
    <property type="entry name" value="MarR"/>
    <property type="match status" value="1"/>
</dbReference>
<keyword evidence="2" id="KW-0238">DNA-binding</keyword>
<dbReference type="PROSITE" id="PS50995">
    <property type="entry name" value="HTH_MARR_2"/>
    <property type="match status" value="1"/>
</dbReference>
<accession>A0ABT2GYH4</accession>
<dbReference type="PRINTS" id="PR00598">
    <property type="entry name" value="HTHMARR"/>
</dbReference>
<dbReference type="InterPro" id="IPR036388">
    <property type="entry name" value="WH-like_DNA-bd_sf"/>
</dbReference>
<evidence type="ECO:0000259" key="4">
    <source>
        <dbReference type="PROSITE" id="PS50995"/>
    </source>
</evidence>
<protein>
    <submittedName>
        <fullName evidence="5">MarR family transcriptional regulator</fullName>
    </submittedName>
</protein>
<dbReference type="InterPro" id="IPR052526">
    <property type="entry name" value="HTH-type_Bedaq_tolerance"/>
</dbReference>
<dbReference type="PANTHER" id="PTHR39515">
    <property type="entry name" value="CONSERVED PROTEIN"/>
    <property type="match status" value="1"/>
</dbReference>
<comment type="caution">
    <text evidence="5">The sequence shown here is derived from an EMBL/GenBank/DDBJ whole genome shotgun (WGS) entry which is preliminary data.</text>
</comment>
<name>A0ABT2GYH4_9MICO</name>
<evidence type="ECO:0000256" key="1">
    <source>
        <dbReference type="ARBA" id="ARBA00023015"/>
    </source>
</evidence>
<evidence type="ECO:0000313" key="6">
    <source>
        <dbReference type="Proteomes" id="UP001165586"/>
    </source>
</evidence>
<reference evidence="5" key="1">
    <citation type="submission" date="2022-08" db="EMBL/GenBank/DDBJ databases">
        <authorList>
            <person name="Deng Y."/>
            <person name="Han X.-F."/>
            <person name="Zhang Y.-Q."/>
        </authorList>
    </citation>
    <scope>NUCLEOTIDE SEQUENCE</scope>
    <source>
        <strain evidence="5">CPCC 203386</strain>
    </source>
</reference>
<dbReference type="PANTHER" id="PTHR39515:SF2">
    <property type="entry name" value="HTH-TYPE TRANSCRIPTIONAL REGULATOR RV0880"/>
    <property type="match status" value="1"/>
</dbReference>
<proteinExistence type="predicted"/>